<dbReference type="AlphaFoldDB" id="A0A4S8L893"/>
<dbReference type="Proteomes" id="UP000297245">
    <property type="component" value="Unassembled WGS sequence"/>
</dbReference>
<dbReference type="GO" id="GO:0016747">
    <property type="term" value="F:acyltransferase activity, transferring groups other than amino-acyl groups"/>
    <property type="evidence" value="ECO:0007669"/>
    <property type="project" value="InterPro"/>
</dbReference>
<gene>
    <name evidence="2" type="ORF">K435DRAFT_764725</name>
</gene>
<feature type="domain" description="N-acetyltransferase" evidence="1">
    <location>
        <begin position="15"/>
        <end position="176"/>
    </location>
</feature>
<dbReference type="OrthoDB" id="630895at2759"/>
<organism evidence="2 3">
    <name type="scientific">Dendrothele bispora (strain CBS 962.96)</name>
    <dbReference type="NCBI Taxonomy" id="1314807"/>
    <lineage>
        <taxon>Eukaryota</taxon>
        <taxon>Fungi</taxon>
        <taxon>Dikarya</taxon>
        <taxon>Basidiomycota</taxon>
        <taxon>Agaricomycotina</taxon>
        <taxon>Agaricomycetes</taxon>
        <taxon>Agaricomycetidae</taxon>
        <taxon>Agaricales</taxon>
        <taxon>Agaricales incertae sedis</taxon>
        <taxon>Dendrothele</taxon>
    </lineage>
</organism>
<accession>A0A4S8L893</accession>
<name>A0A4S8L893_DENBC</name>
<dbReference type="Pfam" id="PF13302">
    <property type="entry name" value="Acetyltransf_3"/>
    <property type="match status" value="1"/>
</dbReference>
<reference evidence="2 3" key="1">
    <citation type="journal article" date="2019" name="Nat. Ecol. Evol.">
        <title>Megaphylogeny resolves global patterns of mushroom evolution.</title>
        <authorList>
            <person name="Varga T."/>
            <person name="Krizsan K."/>
            <person name="Foldi C."/>
            <person name="Dima B."/>
            <person name="Sanchez-Garcia M."/>
            <person name="Sanchez-Ramirez S."/>
            <person name="Szollosi G.J."/>
            <person name="Szarkandi J.G."/>
            <person name="Papp V."/>
            <person name="Albert L."/>
            <person name="Andreopoulos W."/>
            <person name="Angelini C."/>
            <person name="Antonin V."/>
            <person name="Barry K.W."/>
            <person name="Bougher N.L."/>
            <person name="Buchanan P."/>
            <person name="Buyck B."/>
            <person name="Bense V."/>
            <person name="Catcheside P."/>
            <person name="Chovatia M."/>
            <person name="Cooper J."/>
            <person name="Damon W."/>
            <person name="Desjardin D."/>
            <person name="Finy P."/>
            <person name="Geml J."/>
            <person name="Haridas S."/>
            <person name="Hughes K."/>
            <person name="Justo A."/>
            <person name="Karasinski D."/>
            <person name="Kautmanova I."/>
            <person name="Kiss B."/>
            <person name="Kocsube S."/>
            <person name="Kotiranta H."/>
            <person name="LaButti K.M."/>
            <person name="Lechner B.E."/>
            <person name="Liimatainen K."/>
            <person name="Lipzen A."/>
            <person name="Lukacs Z."/>
            <person name="Mihaltcheva S."/>
            <person name="Morgado L.N."/>
            <person name="Niskanen T."/>
            <person name="Noordeloos M.E."/>
            <person name="Ohm R.A."/>
            <person name="Ortiz-Santana B."/>
            <person name="Ovrebo C."/>
            <person name="Racz N."/>
            <person name="Riley R."/>
            <person name="Savchenko A."/>
            <person name="Shiryaev A."/>
            <person name="Soop K."/>
            <person name="Spirin V."/>
            <person name="Szebenyi C."/>
            <person name="Tomsovsky M."/>
            <person name="Tulloss R.E."/>
            <person name="Uehling J."/>
            <person name="Grigoriev I.V."/>
            <person name="Vagvolgyi C."/>
            <person name="Papp T."/>
            <person name="Martin F.M."/>
            <person name="Miettinen O."/>
            <person name="Hibbett D.S."/>
            <person name="Nagy L.G."/>
        </authorList>
    </citation>
    <scope>NUCLEOTIDE SEQUENCE [LARGE SCALE GENOMIC DNA]</scope>
    <source>
        <strain evidence="2 3">CBS 962.96</strain>
    </source>
</reference>
<dbReference type="CDD" id="cd04301">
    <property type="entry name" value="NAT_SF"/>
    <property type="match status" value="1"/>
</dbReference>
<dbReference type="EMBL" id="ML179574">
    <property type="protein sequence ID" value="THU84927.1"/>
    <property type="molecule type" value="Genomic_DNA"/>
</dbReference>
<dbReference type="InterPro" id="IPR016181">
    <property type="entry name" value="Acyl_CoA_acyltransferase"/>
</dbReference>
<dbReference type="InterPro" id="IPR000182">
    <property type="entry name" value="GNAT_dom"/>
</dbReference>
<evidence type="ECO:0000259" key="1">
    <source>
        <dbReference type="PROSITE" id="PS51186"/>
    </source>
</evidence>
<keyword evidence="3" id="KW-1185">Reference proteome</keyword>
<protein>
    <submittedName>
        <fullName evidence="2">Acyl-CoA N-acyltransferase</fullName>
    </submittedName>
</protein>
<keyword evidence="2" id="KW-0808">Transferase</keyword>
<dbReference type="Gene3D" id="3.40.630.30">
    <property type="match status" value="1"/>
</dbReference>
<dbReference type="PANTHER" id="PTHR43415">
    <property type="entry name" value="SPERMIDINE N(1)-ACETYLTRANSFERASE"/>
    <property type="match status" value="1"/>
</dbReference>
<keyword evidence="2" id="KW-0012">Acyltransferase</keyword>
<evidence type="ECO:0000313" key="2">
    <source>
        <dbReference type="EMBL" id="THU84927.1"/>
    </source>
</evidence>
<evidence type="ECO:0000313" key="3">
    <source>
        <dbReference type="Proteomes" id="UP000297245"/>
    </source>
</evidence>
<sequence length="186" mass="21693">MSNSKLEGRFTTERLVLRAFQESDTERYLELSNDVRVQPFITNEYIVPMGKKGLEKIRNIVNEALFVAIIETKTGEWVGLTVLLPTTPKNRDVMFGIVLSPDHWNKGYGTEVTRWMVDYAFQWLAMHRVSLGVYELNERAIDLYKRVGFVEEGRKRKSNWVDGRWTDIISMGILEDEWRTQKVGDT</sequence>
<dbReference type="PROSITE" id="PS51186">
    <property type="entry name" value="GNAT"/>
    <property type="match status" value="1"/>
</dbReference>
<proteinExistence type="predicted"/>
<dbReference type="SUPFAM" id="SSF55729">
    <property type="entry name" value="Acyl-CoA N-acyltransferases (Nat)"/>
    <property type="match status" value="1"/>
</dbReference>
<dbReference type="PANTHER" id="PTHR43415:SF3">
    <property type="entry name" value="GNAT-FAMILY ACETYLTRANSFERASE"/>
    <property type="match status" value="1"/>
</dbReference>